<organism evidence="2 3">
    <name type="scientific">Pseudoxanthomonas mexicana</name>
    <dbReference type="NCBI Taxonomy" id="128785"/>
    <lineage>
        <taxon>Bacteria</taxon>
        <taxon>Pseudomonadati</taxon>
        <taxon>Pseudomonadota</taxon>
        <taxon>Gammaproteobacteria</taxon>
        <taxon>Lysobacterales</taxon>
        <taxon>Lysobacteraceae</taxon>
        <taxon>Pseudoxanthomonas</taxon>
    </lineage>
</organism>
<dbReference type="InterPro" id="IPR000182">
    <property type="entry name" value="GNAT_dom"/>
</dbReference>
<dbReference type="PROSITE" id="PS51186">
    <property type="entry name" value="GNAT"/>
    <property type="match status" value="1"/>
</dbReference>
<reference evidence="2 3" key="1">
    <citation type="submission" date="2020-08" db="EMBL/GenBank/DDBJ databases">
        <title>Streptomycin Non-resistant strain, P. mexicana.</title>
        <authorList>
            <person name="Ganesh-Kumar S."/>
            <person name="Zhe T."/>
            <person name="Yu Z."/>
            <person name="Min Y."/>
        </authorList>
    </citation>
    <scope>NUCLEOTIDE SEQUENCE [LARGE SCALE GENOMIC DNA]</scope>
    <source>
        <strain evidence="2 3">GTZY2</strain>
    </source>
</reference>
<sequence>MIGFDAIALLRRPAATERTRVLDEGQQFIELRSTDLDRLVAAYRSNGMSGRPERLQRRFDHGMRCFGIDERGELIAWFWALHGVPRYFDELAWQIPLSSTQVWLRDAFVVPRRRGRRLLIAMMGAGIDVEATPAEYFSDVSVSNLPSLRAHRSLGFERFATVRCLRVGARGFWRSAPPAGLPPPTGLRPEARRLVLSPEELAWHRAQMA</sequence>
<proteinExistence type="predicted"/>
<dbReference type="AlphaFoldDB" id="A0A7G9TBI3"/>
<gene>
    <name evidence="2" type="ORF">IAE60_16330</name>
</gene>
<dbReference type="InterPro" id="IPR016181">
    <property type="entry name" value="Acyl_CoA_acyltransferase"/>
</dbReference>
<dbReference type="GO" id="GO:0016747">
    <property type="term" value="F:acyltransferase activity, transferring groups other than amino-acyl groups"/>
    <property type="evidence" value="ECO:0007669"/>
    <property type="project" value="InterPro"/>
</dbReference>
<dbReference type="GeneID" id="81472555"/>
<dbReference type="Proteomes" id="UP000515838">
    <property type="component" value="Chromosome"/>
</dbReference>
<protein>
    <recommendedName>
        <fullName evidence="1">N-acetyltransferase domain-containing protein</fullName>
    </recommendedName>
</protein>
<dbReference type="Gene3D" id="3.40.630.30">
    <property type="match status" value="1"/>
</dbReference>
<dbReference type="EMBL" id="CP060731">
    <property type="protein sequence ID" value="QNN77458.1"/>
    <property type="molecule type" value="Genomic_DNA"/>
</dbReference>
<dbReference type="SUPFAM" id="SSF55729">
    <property type="entry name" value="Acyl-CoA N-acyltransferases (Nat)"/>
    <property type="match status" value="1"/>
</dbReference>
<dbReference type="RefSeq" id="WP_187573046.1">
    <property type="nucleotide sequence ID" value="NZ_CP060731.1"/>
</dbReference>
<evidence type="ECO:0000313" key="3">
    <source>
        <dbReference type="Proteomes" id="UP000515838"/>
    </source>
</evidence>
<feature type="domain" description="N-acetyltransferase" evidence="1">
    <location>
        <begin position="26"/>
        <end position="177"/>
    </location>
</feature>
<evidence type="ECO:0000313" key="2">
    <source>
        <dbReference type="EMBL" id="QNN77458.1"/>
    </source>
</evidence>
<name>A0A7G9TBI3_PSEMX</name>
<accession>A0A7G9TBI3</accession>
<evidence type="ECO:0000259" key="1">
    <source>
        <dbReference type="PROSITE" id="PS51186"/>
    </source>
</evidence>